<evidence type="ECO:0000259" key="1">
    <source>
        <dbReference type="Pfam" id="PF07238"/>
    </source>
</evidence>
<evidence type="ECO:0000313" key="2">
    <source>
        <dbReference type="EMBL" id="GAG21080.1"/>
    </source>
</evidence>
<name>X0VS81_9ZZZZ</name>
<dbReference type="GO" id="GO:0035438">
    <property type="term" value="F:cyclic-di-GMP binding"/>
    <property type="evidence" value="ECO:0007669"/>
    <property type="project" value="InterPro"/>
</dbReference>
<accession>X0VS81</accession>
<feature type="domain" description="PilZ" evidence="1">
    <location>
        <begin position="26"/>
        <end position="108"/>
    </location>
</feature>
<proteinExistence type="predicted"/>
<sequence length="122" mass="14299">MENIVDRTYQRVRINKGLSYNGLDVHRRVVDRYMGIALDVSQNGIQLETNRMITTELILLMFFDYNSQYIATNGKVVYSNKDASGKFKTGIRLQGTKEENLQFVKRLIQSYHYQRRVPIFVS</sequence>
<organism evidence="2">
    <name type="scientific">marine sediment metagenome</name>
    <dbReference type="NCBI Taxonomy" id="412755"/>
    <lineage>
        <taxon>unclassified sequences</taxon>
        <taxon>metagenomes</taxon>
        <taxon>ecological metagenomes</taxon>
    </lineage>
</organism>
<gene>
    <name evidence="2" type="ORF">S01H1_58629</name>
</gene>
<comment type="caution">
    <text evidence="2">The sequence shown here is derived from an EMBL/GenBank/DDBJ whole genome shotgun (WGS) entry which is preliminary data.</text>
</comment>
<protein>
    <recommendedName>
        <fullName evidence="1">PilZ domain-containing protein</fullName>
    </recommendedName>
</protein>
<dbReference type="Pfam" id="PF07238">
    <property type="entry name" value="PilZ"/>
    <property type="match status" value="1"/>
</dbReference>
<dbReference type="AlphaFoldDB" id="X0VS81"/>
<dbReference type="InterPro" id="IPR009875">
    <property type="entry name" value="PilZ_domain"/>
</dbReference>
<dbReference type="EMBL" id="BARS01038302">
    <property type="protein sequence ID" value="GAG21080.1"/>
    <property type="molecule type" value="Genomic_DNA"/>
</dbReference>
<reference evidence="2" key="1">
    <citation type="journal article" date="2014" name="Front. Microbiol.">
        <title>High frequency of phylogenetically diverse reductive dehalogenase-homologous genes in deep subseafloor sedimentary metagenomes.</title>
        <authorList>
            <person name="Kawai M."/>
            <person name="Futagami T."/>
            <person name="Toyoda A."/>
            <person name="Takaki Y."/>
            <person name="Nishi S."/>
            <person name="Hori S."/>
            <person name="Arai W."/>
            <person name="Tsubouchi T."/>
            <person name="Morono Y."/>
            <person name="Uchiyama I."/>
            <person name="Ito T."/>
            <person name="Fujiyama A."/>
            <person name="Inagaki F."/>
            <person name="Takami H."/>
        </authorList>
    </citation>
    <scope>NUCLEOTIDE SEQUENCE</scope>
    <source>
        <strain evidence="2">Expedition CK06-06</strain>
    </source>
</reference>